<protein>
    <submittedName>
        <fullName evidence="8">Uncharacterized protein</fullName>
    </submittedName>
</protein>
<dbReference type="RefSeq" id="XP_020068952.1">
    <property type="nucleotide sequence ID" value="XM_020215573.1"/>
</dbReference>
<reference evidence="10" key="2">
    <citation type="journal article" date="2015" name="J. Biotechnol.">
        <title>The structure of the Cyberlindnera jadinii genome and its relation to Candida utilis analyzed by the occurrence of single nucleotide polymorphisms.</title>
        <authorList>
            <person name="Rupp O."/>
            <person name="Brinkrolf K."/>
            <person name="Buerth C."/>
            <person name="Kunigo M."/>
            <person name="Schneider J."/>
            <person name="Jaenicke S."/>
            <person name="Goesmann A."/>
            <person name="Puehler A."/>
            <person name="Jaeger K.-E."/>
            <person name="Ernst J.F."/>
        </authorList>
    </citation>
    <scope>NUCLEOTIDE SEQUENCE [LARGE SCALE GENOMIC DNA]</scope>
    <source>
        <strain evidence="10">ATCC 18201 / CBS 1600 / BCRC 20928 / JCM 3617 / NBRC 0987 / NRRL Y-1542</strain>
    </source>
</reference>
<evidence type="ECO:0000256" key="7">
    <source>
        <dbReference type="SAM" id="Phobius"/>
    </source>
</evidence>
<dbReference type="Proteomes" id="UP000038830">
    <property type="component" value="Unassembled WGS sequence"/>
</dbReference>
<keyword evidence="4 7" id="KW-1133">Transmembrane helix</keyword>
<comment type="subcellular location">
    <subcellularLocation>
        <location evidence="1">Membrane</location>
    </subcellularLocation>
</comment>
<dbReference type="EMBL" id="CDQK01000005">
    <property type="protein sequence ID" value="CEP23788.1"/>
    <property type="molecule type" value="Genomic_DNA"/>
</dbReference>
<feature type="transmembrane region" description="Helical" evidence="7">
    <location>
        <begin position="7"/>
        <end position="25"/>
    </location>
</feature>
<accession>A0A1E4RXB9</accession>
<feature type="compositionally biased region" description="Low complexity" evidence="6">
    <location>
        <begin position="116"/>
        <end position="128"/>
    </location>
</feature>
<organism evidence="8 10">
    <name type="scientific">Cyberlindnera jadinii (strain ATCC 18201 / CBS 1600 / BCRC 20928 / JCM 3617 / NBRC 0987 / NRRL Y-1542)</name>
    <name type="common">Torula yeast</name>
    <name type="synonym">Candida utilis</name>
    <dbReference type="NCBI Taxonomy" id="983966"/>
    <lineage>
        <taxon>Eukaryota</taxon>
        <taxon>Fungi</taxon>
        <taxon>Dikarya</taxon>
        <taxon>Ascomycota</taxon>
        <taxon>Saccharomycotina</taxon>
        <taxon>Saccharomycetes</taxon>
        <taxon>Phaffomycetales</taxon>
        <taxon>Phaffomycetaceae</taxon>
        <taxon>Cyberlindnera</taxon>
    </lineage>
</organism>
<name>A0A0H5C6W3_CYBJN</name>
<reference evidence="8" key="1">
    <citation type="submission" date="2014-12" db="EMBL/GenBank/DDBJ databases">
        <authorList>
            <person name="Jaenicke S."/>
        </authorList>
    </citation>
    <scope>NUCLEOTIDE SEQUENCE [LARGE SCALE GENOMIC DNA]</scope>
    <source>
        <strain evidence="8">CBS1600</strain>
    </source>
</reference>
<dbReference type="GeneID" id="30989969"/>
<feature type="region of interest" description="Disordered" evidence="6">
    <location>
        <begin position="116"/>
        <end position="168"/>
    </location>
</feature>
<dbReference type="Pfam" id="PF01679">
    <property type="entry name" value="Pmp3"/>
    <property type="match status" value="1"/>
</dbReference>
<dbReference type="Proteomes" id="UP000094389">
    <property type="component" value="Unassembled WGS sequence"/>
</dbReference>
<sequence>MCCCNVCCCDCILVLIALVFPPFPVWVKCGVCSAESFINIALCFLGYLPGVLHSFYIIAKYPIRYVVLDEEAQIYRVVNDPSNARRHSVYPRATMVTSSAGSQLTTADSTQLYYGSTSSVNNTGNNNSQGEAFPQPPPYTELDNSTVQEQPQQGAHPQLQSSQFSGKN</sequence>
<proteinExistence type="inferred from homology"/>
<reference evidence="9 11" key="3">
    <citation type="journal article" date="2016" name="Proc. Natl. Acad. Sci. U.S.A.">
        <title>Comparative genomics of biotechnologically important yeasts.</title>
        <authorList>
            <person name="Riley R."/>
            <person name="Haridas S."/>
            <person name="Wolfe K.H."/>
            <person name="Lopes M.R."/>
            <person name="Hittinger C.T."/>
            <person name="Goeker M."/>
            <person name="Salamov A.A."/>
            <person name="Wisecaver J.H."/>
            <person name="Long T.M."/>
            <person name="Calvey C.H."/>
            <person name="Aerts A.L."/>
            <person name="Barry K.W."/>
            <person name="Choi C."/>
            <person name="Clum A."/>
            <person name="Coughlan A.Y."/>
            <person name="Deshpande S."/>
            <person name="Douglass A.P."/>
            <person name="Hanson S.J."/>
            <person name="Klenk H.-P."/>
            <person name="LaButti K.M."/>
            <person name="Lapidus A."/>
            <person name="Lindquist E.A."/>
            <person name="Lipzen A.M."/>
            <person name="Meier-Kolthoff J.P."/>
            <person name="Ohm R.A."/>
            <person name="Otillar R.P."/>
            <person name="Pangilinan J.L."/>
            <person name="Peng Y."/>
            <person name="Rokas A."/>
            <person name="Rosa C.A."/>
            <person name="Scheuner C."/>
            <person name="Sibirny A.A."/>
            <person name="Slot J.C."/>
            <person name="Stielow J.B."/>
            <person name="Sun H."/>
            <person name="Kurtzman C.P."/>
            <person name="Blackwell M."/>
            <person name="Grigoriev I.V."/>
            <person name="Jeffries T.W."/>
        </authorList>
    </citation>
    <scope>NUCLEOTIDE SEQUENCE [LARGE SCALE GENOMIC DNA]</scope>
    <source>
        <strain evidence="11">ATCC 18201 / CBS 1600 / BCRC 20928 / JCM 3617 / NBRC 0987 / NRRL Y-1542</strain>
        <strain evidence="9">NRRL Y-1542</strain>
    </source>
</reference>
<dbReference type="AlphaFoldDB" id="A0A0H5C6W3"/>
<feature type="transmembrane region" description="Helical" evidence="7">
    <location>
        <begin position="37"/>
        <end position="58"/>
    </location>
</feature>
<evidence type="ECO:0000313" key="10">
    <source>
        <dbReference type="Proteomes" id="UP000038830"/>
    </source>
</evidence>
<keyword evidence="3 7" id="KW-0812">Transmembrane</keyword>
<evidence type="ECO:0000256" key="2">
    <source>
        <dbReference type="ARBA" id="ARBA00009530"/>
    </source>
</evidence>
<dbReference type="PANTHER" id="PTHR21659:SF57">
    <property type="entry name" value="PLASMA MEMBRANE PROTEOLIPID 31"/>
    <property type="match status" value="1"/>
</dbReference>
<keyword evidence="11" id="KW-1185">Reference proteome</keyword>
<evidence type="ECO:0000313" key="11">
    <source>
        <dbReference type="Proteomes" id="UP000094389"/>
    </source>
</evidence>
<accession>A0A0H5C6W3</accession>
<evidence type="ECO:0000256" key="1">
    <source>
        <dbReference type="ARBA" id="ARBA00004370"/>
    </source>
</evidence>
<evidence type="ECO:0000313" key="9">
    <source>
        <dbReference type="EMBL" id="ODV71913.1"/>
    </source>
</evidence>
<keyword evidence="5 7" id="KW-0472">Membrane</keyword>
<dbReference type="PANTHER" id="PTHR21659">
    <property type="entry name" value="HYDROPHOBIC PROTEIN RCI2 LOW TEMPERATURE AND SALT RESPONSIVE PROTEIN LTI6 -RELATED"/>
    <property type="match status" value="1"/>
</dbReference>
<dbReference type="EMBL" id="KV453937">
    <property type="protein sequence ID" value="ODV71913.1"/>
    <property type="molecule type" value="Genomic_DNA"/>
</dbReference>
<dbReference type="OMA" id="IMITSPI"/>
<dbReference type="STRING" id="983966.A0A0H5C6W3"/>
<gene>
    <name evidence="8" type="ORF">BN1211_4446</name>
    <name evidence="9" type="ORF">CYBJADRAFT_168952</name>
</gene>
<feature type="compositionally biased region" description="Polar residues" evidence="6">
    <location>
        <begin position="142"/>
        <end position="168"/>
    </location>
</feature>
<evidence type="ECO:0000256" key="3">
    <source>
        <dbReference type="ARBA" id="ARBA00022692"/>
    </source>
</evidence>
<dbReference type="InterPro" id="IPR000612">
    <property type="entry name" value="PMP3"/>
</dbReference>
<comment type="similarity">
    <text evidence="2">Belongs to the UPF0057 (PMP3) family.</text>
</comment>
<dbReference type="GO" id="GO:0016020">
    <property type="term" value="C:membrane"/>
    <property type="evidence" value="ECO:0007669"/>
    <property type="project" value="UniProtKB-SubCell"/>
</dbReference>
<dbReference type="OrthoDB" id="2802411at2759"/>
<evidence type="ECO:0000256" key="4">
    <source>
        <dbReference type="ARBA" id="ARBA00022989"/>
    </source>
</evidence>
<evidence type="ECO:0000313" key="8">
    <source>
        <dbReference type="EMBL" id="CEP23788.1"/>
    </source>
</evidence>
<evidence type="ECO:0000256" key="5">
    <source>
        <dbReference type="ARBA" id="ARBA00023136"/>
    </source>
</evidence>
<evidence type="ECO:0000256" key="6">
    <source>
        <dbReference type="SAM" id="MobiDB-lite"/>
    </source>
</evidence>